<reference evidence="2 3" key="1">
    <citation type="submission" date="2022-04" db="EMBL/GenBank/DDBJ databases">
        <title>Identification of a novel bacterium isolated from mangrove sediments.</title>
        <authorList>
            <person name="Pan X."/>
        </authorList>
    </citation>
    <scope>NUCLEOTIDE SEQUENCE [LARGE SCALE GENOMIC DNA]</scope>
    <source>
        <strain evidence="2 3">B2638</strain>
    </source>
</reference>
<feature type="region of interest" description="Disordered" evidence="1">
    <location>
        <begin position="123"/>
        <end position="152"/>
    </location>
</feature>
<organism evidence="2 3">
    <name type="scientific">Novosphingobium beihaiensis</name>
    <dbReference type="NCBI Taxonomy" id="2930389"/>
    <lineage>
        <taxon>Bacteria</taxon>
        <taxon>Pseudomonadati</taxon>
        <taxon>Pseudomonadota</taxon>
        <taxon>Alphaproteobacteria</taxon>
        <taxon>Sphingomonadales</taxon>
        <taxon>Sphingomonadaceae</taxon>
        <taxon>Novosphingobium</taxon>
    </lineage>
</organism>
<evidence type="ECO:0000313" key="2">
    <source>
        <dbReference type="EMBL" id="MCJ2188969.1"/>
    </source>
</evidence>
<accession>A0ABT0BWD8</accession>
<name>A0ABT0BWD8_9SPHN</name>
<comment type="caution">
    <text evidence="2">The sequence shown here is derived from an EMBL/GenBank/DDBJ whole genome shotgun (WGS) entry which is preliminary data.</text>
</comment>
<keyword evidence="3" id="KW-1185">Reference proteome</keyword>
<protein>
    <submittedName>
        <fullName evidence="2">Uncharacterized protein</fullName>
    </submittedName>
</protein>
<evidence type="ECO:0000256" key="1">
    <source>
        <dbReference type="SAM" id="MobiDB-lite"/>
    </source>
</evidence>
<gene>
    <name evidence="2" type="ORF">MTR66_19385</name>
</gene>
<dbReference type="EMBL" id="JALHLG010000055">
    <property type="protein sequence ID" value="MCJ2188969.1"/>
    <property type="molecule type" value="Genomic_DNA"/>
</dbReference>
<dbReference type="RefSeq" id="WP_243924029.1">
    <property type="nucleotide sequence ID" value="NZ_JALHLG010000055.1"/>
</dbReference>
<proteinExistence type="predicted"/>
<sequence length="255" mass="26247">MGIDGLGGSAAGGSGNGIGGGTGSGSADTAAAAETATGLDTDLDKALNTARTGSPVEQGNALRTLDAMTGSRQASDAAVDQNAAPATMTAAQTCTIEVRFKPVIGPTNHAFIVTTDADSANYFRGGPQANNTGLNSPSSRSSSDAPQAPYDPEFGIYGPIVTEYGAYRPGTVDWTTEPSGRQTVAETQGNCDRIETELAHHMDDIEAARINYMPLAANSNSTVREALERSGYPDVSPVVWAPAWNSQLPDLPGPR</sequence>
<evidence type="ECO:0000313" key="3">
    <source>
        <dbReference type="Proteomes" id="UP001202281"/>
    </source>
</evidence>
<dbReference type="Proteomes" id="UP001202281">
    <property type="component" value="Unassembled WGS sequence"/>
</dbReference>